<dbReference type="Proteomes" id="UP000016016">
    <property type="component" value="Unassembled WGS sequence"/>
</dbReference>
<sequence length="198" mass="22700">MSKSFISTSEQRPEHIHVKEFTDTQSILNMDIKQLPAVHEISYRHFSKVYRGIGIINQNKGIEFVNHELTAKPITLKNAGISFLSARKEQRSNRLCAFHDVTDYLAYLSLQDNGFIRLPSDSDVIIMSDVRNFLHLLIEGDDYNRVYLFFPNDVTGNTITQTLIDRYGRYAVPCNTLYKGYSNLLQFAKAVEIPSDDS</sequence>
<dbReference type="RefSeq" id="WP_008450005.1">
    <property type="nucleotide sequence ID" value="NZ_ADFQ01000084.1"/>
</dbReference>
<organism evidence="1 2">
    <name type="scientific">Prevotella amnii CRIS 21A-A</name>
    <dbReference type="NCBI Taxonomy" id="679191"/>
    <lineage>
        <taxon>Bacteria</taxon>
        <taxon>Pseudomonadati</taxon>
        <taxon>Bacteroidota</taxon>
        <taxon>Bacteroidia</taxon>
        <taxon>Bacteroidales</taxon>
        <taxon>Prevotellaceae</taxon>
        <taxon>Prevotella</taxon>
    </lineage>
</organism>
<name>E1GX31_9BACT</name>
<protein>
    <submittedName>
        <fullName evidence="1">Uncharacterized protein</fullName>
    </submittedName>
</protein>
<dbReference type="EMBL" id="ADFQ01000084">
    <property type="protein sequence ID" value="EFN90789.1"/>
    <property type="molecule type" value="Genomic_DNA"/>
</dbReference>
<comment type="caution">
    <text evidence="1">The sequence shown here is derived from an EMBL/GenBank/DDBJ whole genome shotgun (WGS) entry which is preliminary data.</text>
</comment>
<reference evidence="1 2" key="1">
    <citation type="submission" date="2010-09" db="EMBL/GenBank/DDBJ databases">
        <authorList>
            <person name="Harkins D.M."/>
            <person name="Madupu R."/>
            <person name="Durkin A.S."/>
            <person name="Torralba M."/>
            <person name="Methe B."/>
            <person name="Sutton G.G."/>
            <person name="Nelson K.E."/>
        </authorList>
    </citation>
    <scope>NUCLEOTIDE SEQUENCE [LARGE SCALE GENOMIC DNA]</scope>
    <source>
        <strain evidence="1 2">CRIS 21A-A</strain>
    </source>
</reference>
<evidence type="ECO:0000313" key="1">
    <source>
        <dbReference type="EMBL" id="EFN90789.1"/>
    </source>
</evidence>
<proteinExistence type="predicted"/>
<accession>E1GX31</accession>
<gene>
    <name evidence="1" type="ORF">HMPREF9018_0149</name>
</gene>
<evidence type="ECO:0000313" key="2">
    <source>
        <dbReference type="Proteomes" id="UP000016016"/>
    </source>
</evidence>
<dbReference type="AlphaFoldDB" id="E1GX31"/>